<dbReference type="InterPro" id="IPR000330">
    <property type="entry name" value="SNF2_N"/>
</dbReference>
<evidence type="ECO:0000259" key="11">
    <source>
        <dbReference type="PROSITE" id="PS51192"/>
    </source>
</evidence>
<dbReference type="GO" id="GO:0006338">
    <property type="term" value="P:chromatin remodeling"/>
    <property type="evidence" value="ECO:0007669"/>
    <property type="project" value="InterPro"/>
</dbReference>
<dbReference type="InterPro" id="IPR049730">
    <property type="entry name" value="SNF2/RAD54-like_C"/>
</dbReference>
<evidence type="ECO:0000259" key="9">
    <source>
        <dbReference type="PROSITE" id="PS50172"/>
    </source>
</evidence>
<protein>
    <recommendedName>
        <fullName evidence="15">Chromodomain-helicase-DNA-binding protein 1-like</fullName>
    </recommendedName>
</protein>
<dbReference type="SUPFAM" id="SSF52949">
    <property type="entry name" value="Macro domain-like"/>
    <property type="match status" value="1"/>
</dbReference>
<dbReference type="SUPFAM" id="SSF52113">
    <property type="entry name" value="BRCT domain"/>
    <property type="match status" value="1"/>
</dbReference>
<comment type="subcellular location">
    <subcellularLocation>
        <location evidence="1">Nucleus</location>
    </subcellularLocation>
</comment>
<dbReference type="CDD" id="cd03331">
    <property type="entry name" value="Macro_Poa1p-like_SNF2"/>
    <property type="match status" value="1"/>
</dbReference>
<gene>
    <name evidence="13" type="ORF">RRG08_003214</name>
</gene>
<keyword evidence="4" id="KW-0378">Hydrolase</keyword>
<keyword evidence="14" id="KW-1185">Reference proteome</keyword>
<feature type="domain" description="BRCT" evidence="9">
    <location>
        <begin position="964"/>
        <end position="1022"/>
    </location>
</feature>
<comment type="caution">
    <text evidence="13">The sequence shown here is derived from an EMBL/GenBank/DDBJ whole genome shotgun (WGS) entry which is preliminary data.</text>
</comment>
<dbReference type="Gene3D" id="3.40.50.300">
    <property type="entry name" value="P-loop containing nucleotide triphosphate hydrolases"/>
    <property type="match status" value="1"/>
</dbReference>
<dbReference type="GO" id="GO:0005634">
    <property type="term" value="C:nucleus"/>
    <property type="evidence" value="ECO:0007669"/>
    <property type="project" value="UniProtKB-SubCell"/>
</dbReference>
<organism evidence="13 14">
    <name type="scientific">Elysia crispata</name>
    <name type="common">lettuce slug</name>
    <dbReference type="NCBI Taxonomy" id="231223"/>
    <lineage>
        <taxon>Eukaryota</taxon>
        <taxon>Metazoa</taxon>
        <taxon>Spiralia</taxon>
        <taxon>Lophotrochozoa</taxon>
        <taxon>Mollusca</taxon>
        <taxon>Gastropoda</taxon>
        <taxon>Heterobranchia</taxon>
        <taxon>Euthyneura</taxon>
        <taxon>Panpulmonata</taxon>
        <taxon>Sacoglossa</taxon>
        <taxon>Placobranchoidea</taxon>
        <taxon>Plakobranchidae</taxon>
        <taxon>Elysia</taxon>
    </lineage>
</organism>
<dbReference type="GO" id="GO:0016787">
    <property type="term" value="F:hydrolase activity"/>
    <property type="evidence" value="ECO:0007669"/>
    <property type="project" value="UniProtKB-KW"/>
</dbReference>
<dbReference type="PANTHER" id="PTHR47157">
    <property type="entry name" value="CHROMODOMAIN-HELICASE-DNA-BINDING PROTEIN 1-LIKE"/>
    <property type="match status" value="1"/>
</dbReference>
<dbReference type="InterPro" id="IPR043472">
    <property type="entry name" value="Macro_dom-like"/>
</dbReference>
<dbReference type="Gene3D" id="3.40.50.10810">
    <property type="entry name" value="Tandem AAA-ATPase domain"/>
    <property type="match status" value="1"/>
</dbReference>
<dbReference type="GO" id="GO:0006281">
    <property type="term" value="P:DNA repair"/>
    <property type="evidence" value="ECO:0007669"/>
    <property type="project" value="InterPro"/>
</dbReference>
<evidence type="ECO:0000256" key="6">
    <source>
        <dbReference type="ARBA" id="ARBA00023054"/>
    </source>
</evidence>
<name>A0AAE1EEP8_9GAST</name>
<dbReference type="CDD" id="cd18793">
    <property type="entry name" value="SF2_C_SNF"/>
    <property type="match status" value="1"/>
</dbReference>
<evidence type="ECO:0000256" key="5">
    <source>
        <dbReference type="ARBA" id="ARBA00022840"/>
    </source>
</evidence>
<evidence type="ECO:0000313" key="14">
    <source>
        <dbReference type="Proteomes" id="UP001283361"/>
    </source>
</evidence>
<dbReference type="PROSITE" id="PS51194">
    <property type="entry name" value="HELICASE_CTER"/>
    <property type="match status" value="1"/>
</dbReference>
<evidence type="ECO:0000256" key="1">
    <source>
        <dbReference type="ARBA" id="ARBA00004123"/>
    </source>
</evidence>
<dbReference type="PANTHER" id="PTHR47157:SF1">
    <property type="entry name" value="CHROMODOMAIN-HELICASE-DNA-BINDING PROTEIN 1-LIKE"/>
    <property type="match status" value="1"/>
</dbReference>
<dbReference type="FunFam" id="3.40.50.300:FF:000607">
    <property type="entry name" value="chromodomain-helicase-DNA-binding protein 1-like isoform X1"/>
    <property type="match status" value="1"/>
</dbReference>
<evidence type="ECO:0000259" key="10">
    <source>
        <dbReference type="PROSITE" id="PS51154"/>
    </source>
</evidence>
<dbReference type="PROSITE" id="PS50172">
    <property type="entry name" value="BRCT"/>
    <property type="match status" value="1"/>
</dbReference>
<dbReference type="GO" id="GO:0005524">
    <property type="term" value="F:ATP binding"/>
    <property type="evidence" value="ECO:0007669"/>
    <property type="project" value="UniProtKB-KW"/>
</dbReference>
<feature type="domain" description="Helicase ATP-binding" evidence="11">
    <location>
        <begin position="35"/>
        <end position="205"/>
    </location>
</feature>
<dbReference type="InterPro" id="IPR001357">
    <property type="entry name" value="BRCT_dom"/>
</dbReference>
<feature type="domain" description="Macro" evidence="10">
    <location>
        <begin position="715"/>
        <end position="920"/>
    </location>
</feature>
<feature type="compositionally biased region" description="Acidic residues" evidence="8">
    <location>
        <begin position="676"/>
        <end position="685"/>
    </location>
</feature>
<evidence type="ECO:0000256" key="7">
    <source>
        <dbReference type="ARBA" id="ARBA00023242"/>
    </source>
</evidence>
<evidence type="ECO:0008006" key="15">
    <source>
        <dbReference type="Google" id="ProtNLM"/>
    </source>
</evidence>
<dbReference type="InterPro" id="IPR036420">
    <property type="entry name" value="BRCT_dom_sf"/>
</dbReference>
<feature type="region of interest" description="Disordered" evidence="8">
    <location>
        <begin position="901"/>
        <end position="928"/>
    </location>
</feature>
<dbReference type="InterPro" id="IPR027417">
    <property type="entry name" value="P-loop_NTPase"/>
</dbReference>
<reference evidence="13" key="1">
    <citation type="journal article" date="2023" name="G3 (Bethesda)">
        <title>A reference genome for the long-term kleptoplast-retaining sea slug Elysia crispata morphotype clarki.</title>
        <authorList>
            <person name="Eastman K.E."/>
            <person name="Pendleton A.L."/>
            <person name="Shaikh M.A."/>
            <person name="Suttiyut T."/>
            <person name="Ogas R."/>
            <person name="Tomko P."/>
            <person name="Gavelis G."/>
            <person name="Widhalm J.R."/>
            <person name="Wisecaver J.H."/>
        </authorList>
    </citation>
    <scope>NUCLEOTIDE SEQUENCE</scope>
    <source>
        <strain evidence="13">ECLA1</strain>
    </source>
</reference>
<evidence type="ECO:0000256" key="2">
    <source>
        <dbReference type="ARBA" id="ARBA00007025"/>
    </source>
</evidence>
<dbReference type="InterPro" id="IPR001650">
    <property type="entry name" value="Helicase_C-like"/>
</dbReference>
<dbReference type="Gene3D" id="3.40.220.10">
    <property type="entry name" value="Leucine Aminopeptidase, subunit E, domain 1"/>
    <property type="match status" value="1"/>
</dbReference>
<proteinExistence type="inferred from homology"/>
<dbReference type="Pfam" id="PF00176">
    <property type="entry name" value="SNF2-rel_dom"/>
    <property type="match status" value="1"/>
</dbReference>
<feature type="compositionally biased region" description="Basic and acidic residues" evidence="8">
    <location>
        <begin position="626"/>
        <end position="643"/>
    </location>
</feature>
<dbReference type="InterPro" id="IPR031053">
    <property type="entry name" value="ALC1"/>
</dbReference>
<accession>A0AAE1EEP8</accession>
<evidence type="ECO:0000256" key="8">
    <source>
        <dbReference type="SAM" id="MobiDB-lite"/>
    </source>
</evidence>
<dbReference type="Proteomes" id="UP001283361">
    <property type="component" value="Unassembled WGS sequence"/>
</dbReference>
<evidence type="ECO:0000256" key="3">
    <source>
        <dbReference type="ARBA" id="ARBA00022741"/>
    </source>
</evidence>
<comment type="similarity">
    <text evidence="2">Belongs to the SNF2/RAD54 helicase family.</text>
</comment>
<feature type="region of interest" description="Disordered" evidence="8">
    <location>
        <begin position="675"/>
        <end position="694"/>
    </location>
</feature>
<dbReference type="Gene3D" id="3.40.50.10190">
    <property type="entry name" value="BRCT domain"/>
    <property type="match status" value="1"/>
</dbReference>
<dbReference type="SMART" id="SM00506">
    <property type="entry name" value="A1pp"/>
    <property type="match status" value="1"/>
</dbReference>
<dbReference type="InterPro" id="IPR014001">
    <property type="entry name" value="Helicase_ATP-bd"/>
</dbReference>
<evidence type="ECO:0000259" key="12">
    <source>
        <dbReference type="PROSITE" id="PS51194"/>
    </source>
</evidence>
<feature type="domain" description="Helicase C-terminal" evidence="12">
    <location>
        <begin position="331"/>
        <end position="490"/>
    </location>
</feature>
<keyword evidence="5" id="KW-0067">ATP-binding</keyword>
<feature type="region of interest" description="Disordered" evidence="8">
    <location>
        <begin position="601"/>
        <end position="643"/>
    </location>
</feature>
<dbReference type="InterPro" id="IPR038718">
    <property type="entry name" value="SNF2-like_sf"/>
</dbReference>
<dbReference type="SUPFAM" id="SSF52540">
    <property type="entry name" value="P-loop containing nucleoside triphosphate hydrolases"/>
    <property type="match status" value="2"/>
</dbReference>
<dbReference type="SMART" id="SM00487">
    <property type="entry name" value="DEXDc"/>
    <property type="match status" value="1"/>
</dbReference>
<dbReference type="InterPro" id="IPR002589">
    <property type="entry name" value="Macro_dom"/>
</dbReference>
<dbReference type="GO" id="GO:0003678">
    <property type="term" value="F:DNA helicase activity"/>
    <property type="evidence" value="ECO:0007669"/>
    <property type="project" value="InterPro"/>
</dbReference>
<dbReference type="PROSITE" id="PS51154">
    <property type="entry name" value="MACRO"/>
    <property type="match status" value="1"/>
</dbReference>
<keyword evidence="6" id="KW-0175">Coiled coil</keyword>
<dbReference type="EMBL" id="JAWDGP010000057">
    <property type="protein sequence ID" value="KAK3804047.1"/>
    <property type="molecule type" value="Genomic_DNA"/>
</dbReference>
<sequence length="1025" mass="115509">MNADEMEVTQSLLKQHKWGDLELRDYQLEGVSWLLNCYHQGHGCILSDEMGLGKTCQTIAMLTLVKGLGLSDKPHLVVCPRSVLENWEREINRFSPSLRVLMYVGDKEERADLAHTAKKQYKTGSKPFDVLLTTYELCLKDYLFMNSLPWNVLVVDEGHRLKNKESLLFKTLEEWDVDIHVLLTGTPLQNNIVELYSLLSFVDSNKFKLSRADRFVQKFSSKKQDIKELHDLLVPYLLRRTKADVLKDLPEKKDIVLYHGLSAVQKKLYKAILTKDLDVFENGPGAKQTRLMNVLIQLRKCVNHPYLFDGVEPEPFIAGEHLVEASHKLVLIDKLLASLHANGHKVLLFSQMARMLDVLQDYLTYRGYSYERLDGSVRGEERFLAVQNFNSNDETFAFLLSTRAGGQGLNLTAADTVIFVDSDFNPQNDLQAAARAHRIGQERPVKIIRLIGRNTVEEIILRRADEKLKLTEKVIESGQFSTPSMSRQSILGQDTAQLQDILKFGVDELLAEARADELLDFESILGASRDGQWVEEKAAEIEEELQQKDEDSQIQSMYMFEGTDYSKEPSAADLKAFDELIKAEKDIAEAKTTGERTLRRAGTSITSLLPLPGRKPKKPLTPEELEERRKKREEAEAKRAKQAEQQKLLRAQALKKKREQLWSENQYVSSAIELGSDGEEEDEESPESRSAVGNTFSLTLDMDDEDNDEFGNEDVKGVYRQRKKKLAIRYVMGDVTHPLDVNTDDNIIVHCADNSGTWGQGGLFSAISARSSQVEEKYEFAGRMKDLSLGDCHLIPVDDIESREDGRDFVALIVAQDRDKRTNKLSGIKLSALETGLKKVCTVAQEKKASVHLPRIGQSTPGFNWYGTERLIQKHLASQGVPTLIYYFPRRKHHGVKRKQFVTANPGPSKVAKNSLPSPPPSSPTAAAASVTHANGTRSTLPTLFSGAVLIPHYFSLTNFTYDGDVDKSWNKSVTHIISSDDVDKQKLQDLVGGSDLPIVKKTWLEDCVSKGRLLPTKSYLIPFS</sequence>
<keyword evidence="3" id="KW-0547">Nucleotide-binding</keyword>
<evidence type="ECO:0000313" key="13">
    <source>
        <dbReference type="EMBL" id="KAK3804047.1"/>
    </source>
</evidence>
<dbReference type="PROSITE" id="PS51192">
    <property type="entry name" value="HELICASE_ATP_BIND_1"/>
    <property type="match status" value="1"/>
</dbReference>
<dbReference type="Pfam" id="PF00271">
    <property type="entry name" value="Helicase_C"/>
    <property type="match status" value="1"/>
</dbReference>
<keyword evidence="7" id="KW-0539">Nucleus</keyword>
<evidence type="ECO:0000256" key="4">
    <source>
        <dbReference type="ARBA" id="ARBA00022801"/>
    </source>
</evidence>
<dbReference type="AlphaFoldDB" id="A0AAE1EEP8"/>
<dbReference type="SMART" id="SM00490">
    <property type="entry name" value="HELICc"/>
    <property type="match status" value="1"/>
</dbReference>